<accession>A0ABS6HYQ6</accession>
<dbReference type="SUPFAM" id="SSF53927">
    <property type="entry name" value="Cytidine deaminase-like"/>
    <property type="match status" value="1"/>
</dbReference>
<comment type="caution">
    <text evidence="3">The sequence shown here is derived from an EMBL/GenBank/DDBJ whole genome shotgun (WGS) entry which is preliminary data.</text>
</comment>
<reference evidence="3 4" key="1">
    <citation type="submission" date="2021-05" db="EMBL/GenBank/DDBJ databases">
        <title>Draft Genome Sequences of Clinical Respiratory Isolates of Mycobacterium goodii Recovered in Ireland.</title>
        <authorList>
            <person name="Flanagan P.R."/>
            <person name="Mok S."/>
            <person name="Roycroft E."/>
            <person name="Rogers T.R."/>
            <person name="Fitzgibbon M."/>
        </authorList>
    </citation>
    <scope>NUCLEOTIDE SEQUENCE [LARGE SCALE GENOMIC DNA]</scope>
    <source>
        <strain evidence="3 4">14IE55</strain>
    </source>
</reference>
<dbReference type="Gene3D" id="3.40.140.10">
    <property type="entry name" value="Cytidine Deaminase, domain 2"/>
    <property type="match status" value="1"/>
</dbReference>
<dbReference type="EMBL" id="JAHBOM010000052">
    <property type="protein sequence ID" value="MBU8827700.1"/>
    <property type="molecule type" value="Genomic_DNA"/>
</dbReference>
<proteinExistence type="inferred from homology"/>
<keyword evidence="4" id="KW-1185">Reference proteome</keyword>
<gene>
    <name evidence="3" type="ORF">KL859_33140</name>
</gene>
<evidence type="ECO:0000256" key="1">
    <source>
        <dbReference type="ARBA" id="ARBA00006576"/>
    </source>
</evidence>
<evidence type="ECO:0000313" key="4">
    <source>
        <dbReference type="Proteomes" id="UP000696413"/>
    </source>
</evidence>
<dbReference type="CDD" id="cd01283">
    <property type="entry name" value="cytidine_deaminase"/>
    <property type="match status" value="1"/>
</dbReference>
<dbReference type="InterPro" id="IPR050202">
    <property type="entry name" value="Cyt/Deoxycyt_deaminase"/>
</dbReference>
<dbReference type="InterPro" id="IPR002125">
    <property type="entry name" value="CMP_dCMP_dom"/>
</dbReference>
<dbReference type="PANTHER" id="PTHR11644">
    <property type="entry name" value="CYTIDINE DEAMINASE"/>
    <property type="match status" value="1"/>
</dbReference>
<evidence type="ECO:0000259" key="2">
    <source>
        <dbReference type="PROSITE" id="PS51747"/>
    </source>
</evidence>
<dbReference type="PROSITE" id="PS51747">
    <property type="entry name" value="CYT_DCMP_DEAMINASES_2"/>
    <property type="match status" value="1"/>
</dbReference>
<dbReference type="RefSeq" id="WP_214396311.1">
    <property type="nucleotide sequence ID" value="NZ_JAHBOL010000065.1"/>
</dbReference>
<comment type="similarity">
    <text evidence="1">Belongs to the cytidine and deoxycytidylate deaminase family.</text>
</comment>
<organism evidence="3 4">
    <name type="scientific">Mycolicibacterium goodii</name>
    <name type="common">Mycobacterium goodii</name>
    <dbReference type="NCBI Taxonomy" id="134601"/>
    <lineage>
        <taxon>Bacteria</taxon>
        <taxon>Bacillati</taxon>
        <taxon>Actinomycetota</taxon>
        <taxon>Actinomycetes</taxon>
        <taxon>Mycobacteriales</taxon>
        <taxon>Mycobacteriaceae</taxon>
        <taxon>Mycolicibacterium</taxon>
    </lineage>
</organism>
<dbReference type="InterPro" id="IPR016193">
    <property type="entry name" value="Cytidine_deaminase-like"/>
</dbReference>
<name>A0ABS6HYQ6_MYCGD</name>
<evidence type="ECO:0000313" key="3">
    <source>
        <dbReference type="EMBL" id="MBU8827700.1"/>
    </source>
</evidence>
<protein>
    <recommendedName>
        <fullName evidence="2">CMP/dCMP-type deaminase domain-containing protein</fullName>
    </recommendedName>
</protein>
<dbReference type="PANTHER" id="PTHR11644:SF2">
    <property type="entry name" value="CYTIDINE DEAMINASE"/>
    <property type="match status" value="1"/>
</dbReference>
<feature type="domain" description="CMP/dCMP-type deaminase" evidence="2">
    <location>
        <begin position="13"/>
        <end position="140"/>
    </location>
</feature>
<sequence length="150" mass="16200">MNSVDSAISAVTDADIILIEEASALINRHWKRDQHGVAAAIRTADGSVFSGLHVGGRRINICGEQVTMGMALSAGHKEFDTCVAVIKTLADEEPAVTSPCGACREVLTWYAPGMRVLVRDGTDVRVMLARELLPAPYIPPWELRGDGFRP</sequence>
<dbReference type="Proteomes" id="UP000696413">
    <property type="component" value="Unassembled WGS sequence"/>
</dbReference>
<dbReference type="Pfam" id="PF00383">
    <property type="entry name" value="dCMP_cyt_deam_1"/>
    <property type="match status" value="1"/>
</dbReference>